<dbReference type="Proteomes" id="UP000283975">
    <property type="component" value="Unassembled WGS sequence"/>
</dbReference>
<comment type="caution">
    <text evidence="1">The sequence shown here is derived from an EMBL/GenBank/DDBJ whole genome shotgun (WGS) entry which is preliminary data.</text>
</comment>
<gene>
    <name evidence="1" type="ORF">DW839_30125</name>
</gene>
<evidence type="ECO:0000313" key="2">
    <source>
        <dbReference type="Proteomes" id="UP000283975"/>
    </source>
</evidence>
<reference evidence="1 2" key="1">
    <citation type="submission" date="2018-08" db="EMBL/GenBank/DDBJ databases">
        <title>A genome reference for cultivated species of the human gut microbiota.</title>
        <authorList>
            <person name="Zou Y."/>
            <person name="Xue W."/>
            <person name="Luo G."/>
        </authorList>
    </citation>
    <scope>NUCLEOTIDE SEQUENCE [LARGE SCALE GENOMIC DNA]</scope>
    <source>
        <strain evidence="1 2">AM35-14</strain>
    </source>
</reference>
<proteinExistence type="predicted"/>
<dbReference type="RefSeq" id="WP_119205923.1">
    <property type="nucleotide sequence ID" value="NZ_CATYQV010000014.1"/>
</dbReference>
<accession>A0A414AGW5</accession>
<protein>
    <submittedName>
        <fullName evidence="1">Uncharacterized protein</fullName>
    </submittedName>
</protein>
<name>A0A414AGW5_9FIRM</name>
<dbReference type="AlphaFoldDB" id="A0A414AGW5"/>
<organism evidence="1 2">
    <name type="scientific">Enterocloster bolteae</name>
    <dbReference type="NCBI Taxonomy" id="208479"/>
    <lineage>
        <taxon>Bacteria</taxon>
        <taxon>Bacillati</taxon>
        <taxon>Bacillota</taxon>
        <taxon>Clostridia</taxon>
        <taxon>Lachnospirales</taxon>
        <taxon>Lachnospiraceae</taxon>
        <taxon>Enterocloster</taxon>
    </lineage>
</organism>
<dbReference type="EMBL" id="QSHZ01000055">
    <property type="protein sequence ID" value="RHC47357.1"/>
    <property type="molecule type" value="Genomic_DNA"/>
</dbReference>
<sequence>MTKKPTRLAPYKRIALYTVLLLSVCLLAFSASRYLQKQAEEKNSGRRRLAFAPAVEKDNEALLAFKKEFPDREIYLACQEDVTDDGISDLLVIYKEGSLVRFVTAMGQDGGGYVYTDPIPAPIENQGIQFKNIDHEGEMEFIISGEKNGQAGYAIYRIIDGQPKDLFGDGMDNCC</sequence>
<dbReference type="NCBIfam" id="NF040734">
    <property type="entry name" value="CC-COOH_SaoC"/>
    <property type="match status" value="1"/>
</dbReference>
<evidence type="ECO:0000313" key="1">
    <source>
        <dbReference type="EMBL" id="RHC47357.1"/>
    </source>
</evidence>